<sequence length="164" mass="18322">MDINAPEFMEYFLDISVALTGFSRFHLQGTGQAGLYFATVRDIIGEDLFAELLETFHRLQTAAQNQNDESILINGIRIEILGSEKLGAIARNIIKLWYVATWYQLPQDWRDTFGTKENDKTFIPSPQAYPEGLLWPAIGVNPPGAKGLGYGTWSEPPAVSLQKS</sequence>
<name>A0A975TAR2_9NOST</name>
<dbReference type="EMBL" id="CP021056">
    <property type="protein sequence ID" value="QXE25025.1"/>
    <property type="molecule type" value="Genomic_DNA"/>
</dbReference>
<dbReference type="KEGG" id="rsin:B6N60_03735"/>
<evidence type="ECO:0000313" key="1">
    <source>
        <dbReference type="EMBL" id="QXE25025.1"/>
    </source>
</evidence>
<gene>
    <name evidence="1" type="ORF">B6N60_03735</name>
</gene>
<protein>
    <submittedName>
        <fullName evidence="1">Uncharacterized protein</fullName>
    </submittedName>
</protein>
<keyword evidence="2" id="KW-1185">Reference proteome</keyword>
<reference evidence="1" key="1">
    <citation type="submission" date="2017-04" db="EMBL/GenBank/DDBJ databases">
        <title>Genome deletions in a multicellular cyanobacterial endosymbiont for morphological adaptation in marine diatoms.</title>
        <authorList>
            <person name="Wang Y."/>
            <person name="Gao H."/>
            <person name="Li R."/>
            <person name="Xu X."/>
        </authorList>
    </citation>
    <scope>NUCLEOTIDE SEQUENCE</scope>
    <source>
        <strain evidence="1">FACHB 800</strain>
    </source>
</reference>
<dbReference type="AlphaFoldDB" id="A0A975TAR2"/>
<proteinExistence type="predicted"/>
<evidence type="ECO:0000313" key="2">
    <source>
        <dbReference type="Proteomes" id="UP000683511"/>
    </source>
</evidence>
<dbReference type="Proteomes" id="UP000683511">
    <property type="component" value="Chromosome"/>
</dbReference>
<organism evidence="1 2">
    <name type="scientific">Richelia sinica FACHB-800</name>
    <dbReference type="NCBI Taxonomy" id="1357546"/>
    <lineage>
        <taxon>Bacteria</taxon>
        <taxon>Bacillati</taxon>
        <taxon>Cyanobacteriota</taxon>
        <taxon>Cyanophyceae</taxon>
        <taxon>Nostocales</taxon>
        <taxon>Nostocaceae</taxon>
        <taxon>Richelia</taxon>
    </lineage>
</organism>
<dbReference type="RefSeq" id="WP_190602436.1">
    <property type="nucleotide sequence ID" value="NZ_CP021056.1"/>
</dbReference>
<accession>A0A975TAR2</accession>